<evidence type="ECO:0000256" key="9">
    <source>
        <dbReference type="ARBA" id="ARBA00022737"/>
    </source>
</evidence>
<dbReference type="PANTHER" id="PTHR22939">
    <property type="entry name" value="SERINE PROTEASE FAMILY S1C HTRA-RELATED"/>
    <property type="match status" value="1"/>
</dbReference>
<dbReference type="PANTHER" id="PTHR22939:SF130">
    <property type="entry name" value="PERIPLASMIC SERINE ENDOPROTEASE DEGP-LIKE-RELATED"/>
    <property type="match status" value="1"/>
</dbReference>
<feature type="domain" description="PDZ" evidence="18">
    <location>
        <begin position="379"/>
        <end position="463"/>
    </location>
</feature>
<feature type="signal peptide" evidence="17">
    <location>
        <begin position="1"/>
        <end position="25"/>
    </location>
</feature>
<proteinExistence type="inferred from homology"/>
<dbReference type="EC" id="3.4.21.107" evidence="5"/>
<evidence type="ECO:0000256" key="4">
    <source>
        <dbReference type="ARBA" id="ARBA00010541"/>
    </source>
</evidence>
<evidence type="ECO:0000256" key="5">
    <source>
        <dbReference type="ARBA" id="ARBA00013035"/>
    </source>
</evidence>
<evidence type="ECO:0000256" key="14">
    <source>
        <dbReference type="ARBA" id="ARBA00032850"/>
    </source>
</evidence>
<dbReference type="OrthoDB" id="9758917at2"/>
<dbReference type="InterPro" id="IPR011782">
    <property type="entry name" value="Pept_S1C_Do"/>
</dbReference>
<dbReference type="InterPro" id="IPR036034">
    <property type="entry name" value="PDZ_sf"/>
</dbReference>
<dbReference type="InterPro" id="IPR009003">
    <property type="entry name" value="Peptidase_S1_PA"/>
</dbReference>
<evidence type="ECO:0000313" key="19">
    <source>
        <dbReference type="EMBL" id="SMF96199.1"/>
    </source>
</evidence>
<protein>
    <recommendedName>
        <fullName evidence="6">Probable periplasmic serine endoprotease DegP-like</fullName>
        <ecNumber evidence="5">3.4.21.107</ecNumber>
    </recommendedName>
    <alternativeName>
        <fullName evidence="14">Protease Do</fullName>
    </alternativeName>
</protein>
<dbReference type="InterPro" id="IPR001478">
    <property type="entry name" value="PDZ"/>
</dbReference>
<evidence type="ECO:0000256" key="13">
    <source>
        <dbReference type="ARBA" id="ARBA00023016"/>
    </source>
</evidence>
<evidence type="ECO:0000256" key="12">
    <source>
        <dbReference type="ARBA" id="ARBA00022825"/>
    </source>
</evidence>
<dbReference type="Gene3D" id="2.40.10.120">
    <property type="match status" value="1"/>
</dbReference>
<keyword evidence="10" id="KW-0574">Periplasm</keyword>
<keyword evidence="13" id="KW-0346">Stress response</keyword>
<dbReference type="Gene3D" id="2.30.42.10">
    <property type="match status" value="2"/>
</dbReference>
<dbReference type="GO" id="GO:0004252">
    <property type="term" value="F:serine-type endopeptidase activity"/>
    <property type="evidence" value="ECO:0007669"/>
    <property type="project" value="InterPro"/>
</dbReference>
<dbReference type="NCBIfam" id="TIGR02037">
    <property type="entry name" value="degP_htrA_DO"/>
    <property type="match status" value="1"/>
</dbReference>
<evidence type="ECO:0000256" key="17">
    <source>
        <dbReference type="SAM" id="SignalP"/>
    </source>
</evidence>
<evidence type="ECO:0000256" key="1">
    <source>
        <dbReference type="ARBA" id="ARBA00001772"/>
    </source>
</evidence>
<dbReference type="SMART" id="SM00228">
    <property type="entry name" value="PDZ"/>
    <property type="match status" value="2"/>
</dbReference>
<evidence type="ECO:0000256" key="15">
    <source>
        <dbReference type="PIRSR" id="PIRSR611782-1"/>
    </source>
</evidence>
<reference evidence="19 20" key="1">
    <citation type="submission" date="2016-12" db="EMBL/GenBank/DDBJ databases">
        <authorList>
            <person name="Song W.-J."/>
            <person name="Kurnit D.M."/>
        </authorList>
    </citation>
    <scope>NUCLEOTIDE SEQUENCE [LARGE SCALE GENOMIC DNA]</scope>
    <source>
        <strain evidence="19 20">175</strain>
    </source>
</reference>
<keyword evidence="12" id="KW-0720">Serine protease</keyword>
<keyword evidence="7 19" id="KW-0645">Protease</keyword>
<comment type="catalytic activity">
    <reaction evidence="1">
        <text>Acts on substrates that are at least partially unfolded. The cleavage site P1 residue is normally between a pair of hydrophobic residues, such as Val-|-Val.</text>
        <dbReference type="EC" id="3.4.21.107"/>
    </reaction>
</comment>
<dbReference type="SUPFAM" id="SSF50494">
    <property type="entry name" value="Trypsin-like serine proteases"/>
    <property type="match status" value="1"/>
</dbReference>
<comment type="subcellular location">
    <subcellularLocation>
        <location evidence="3">Periplasm</location>
    </subcellularLocation>
</comment>
<dbReference type="AlphaFoldDB" id="A0A1Y6CZT8"/>
<dbReference type="STRING" id="1760988.SAMN02949497_3589"/>
<dbReference type="SUPFAM" id="SSF50156">
    <property type="entry name" value="PDZ domain-like"/>
    <property type="match status" value="2"/>
</dbReference>
<dbReference type="RefSeq" id="WP_085215063.1">
    <property type="nucleotide sequence ID" value="NZ_FXAM01000001.1"/>
</dbReference>
<name>A0A1Y6CZT8_9GAMM</name>
<feature type="binding site" evidence="16">
    <location>
        <position position="142"/>
    </location>
    <ligand>
        <name>substrate</name>
    </ligand>
</feature>
<evidence type="ECO:0000256" key="6">
    <source>
        <dbReference type="ARBA" id="ARBA00013958"/>
    </source>
</evidence>
<comment type="function">
    <text evidence="2">Might be efficient in the degradation of transiently denatured and unfolded proteins which accumulate in the periplasm following stress conditions.</text>
</comment>
<accession>A0A1Y6CZT8</accession>
<evidence type="ECO:0000256" key="3">
    <source>
        <dbReference type="ARBA" id="ARBA00004418"/>
    </source>
</evidence>
<keyword evidence="20" id="KW-1185">Reference proteome</keyword>
<feature type="domain" description="PDZ" evidence="18">
    <location>
        <begin position="255"/>
        <end position="350"/>
    </location>
</feature>
<dbReference type="PROSITE" id="PS50106">
    <property type="entry name" value="PDZ"/>
    <property type="match status" value="2"/>
</dbReference>
<feature type="binding site" evidence="16">
    <location>
        <position position="112"/>
    </location>
    <ligand>
        <name>substrate</name>
    </ligand>
</feature>
<evidence type="ECO:0000256" key="7">
    <source>
        <dbReference type="ARBA" id="ARBA00022670"/>
    </source>
</evidence>
<dbReference type="PRINTS" id="PR00834">
    <property type="entry name" value="PROTEASES2C"/>
</dbReference>
<dbReference type="Proteomes" id="UP000192923">
    <property type="component" value="Unassembled WGS sequence"/>
</dbReference>
<dbReference type="InterPro" id="IPR001940">
    <property type="entry name" value="Peptidase_S1C"/>
</dbReference>
<dbReference type="CDD" id="cd10839">
    <property type="entry name" value="cpPDZ1_DegP-like"/>
    <property type="match status" value="1"/>
</dbReference>
<evidence type="ECO:0000256" key="10">
    <source>
        <dbReference type="ARBA" id="ARBA00022764"/>
    </source>
</evidence>
<evidence type="ECO:0000313" key="20">
    <source>
        <dbReference type="Proteomes" id="UP000192923"/>
    </source>
</evidence>
<keyword evidence="11" id="KW-0378">Hydrolase</keyword>
<keyword evidence="8 17" id="KW-0732">Signal</keyword>
<gene>
    <name evidence="19" type="ORF">SAMN02949497_3589</name>
</gene>
<evidence type="ECO:0000256" key="16">
    <source>
        <dbReference type="PIRSR" id="PIRSR611782-2"/>
    </source>
</evidence>
<evidence type="ECO:0000256" key="8">
    <source>
        <dbReference type="ARBA" id="ARBA00022729"/>
    </source>
</evidence>
<dbReference type="Pfam" id="PF13365">
    <property type="entry name" value="Trypsin_2"/>
    <property type="match status" value="1"/>
</dbReference>
<feature type="active site" description="Charge relay system" evidence="15">
    <location>
        <position position="112"/>
    </location>
</feature>
<keyword evidence="9" id="KW-0677">Repeat</keyword>
<dbReference type="EMBL" id="FXAM01000001">
    <property type="protein sequence ID" value="SMF96199.1"/>
    <property type="molecule type" value="Genomic_DNA"/>
</dbReference>
<organism evidence="19 20">
    <name type="scientific">Methylomagnum ishizawai</name>
    <dbReference type="NCBI Taxonomy" id="1760988"/>
    <lineage>
        <taxon>Bacteria</taxon>
        <taxon>Pseudomonadati</taxon>
        <taxon>Pseudomonadota</taxon>
        <taxon>Gammaproteobacteria</taxon>
        <taxon>Methylococcales</taxon>
        <taxon>Methylococcaceae</taxon>
        <taxon>Methylomagnum</taxon>
    </lineage>
</organism>
<feature type="active site" description="Charge relay system" evidence="15">
    <location>
        <position position="215"/>
    </location>
</feature>
<feature type="binding site" evidence="16">
    <location>
        <begin position="213"/>
        <end position="215"/>
    </location>
    <ligand>
        <name>substrate</name>
    </ligand>
</feature>
<dbReference type="GO" id="GO:0006508">
    <property type="term" value="P:proteolysis"/>
    <property type="evidence" value="ECO:0007669"/>
    <property type="project" value="UniProtKB-KW"/>
</dbReference>
<dbReference type="Pfam" id="PF13180">
    <property type="entry name" value="PDZ_2"/>
    <property type="match status" value="2"/>
</dbReference>
<evidence type="ECO:0000259" key="18">
    <source>
        <dbReference type="PROSITE" id="PS50106"/>
    </source>
</evidence>
<evidence type="ECO:0000256" key="11">
    <source>
        <dbReference type="ARBA" id="ARBA00022801"/>
    </source>
</evidence>
<sequence>MLKSKWAAALLCFSLLATVPPSATAQLPDFTVLVEKNSSAVVNISTTQKMAAVERPELPEGMEPPPEGTPFDDFLRRYFGEGGPEGGEPSESKSLGSGFVISPDGYIITNHHVVKDADEIVVRLQDRRELVAKLVGSDKRSDIALLKVDAQDLPTVKMGSADKLKVGEWVLAIGSPFGFDHSVTAGIVSAKGRSLPSDNYVPFIQTDVAINPGNSGGPLFNLDGEVIGVNSQIYSRTGGFMGLSFAIPTEVAMRVVDQLKSQGHVSRGWLGVQIQDVTRELAESFGMKKPEGALVSKILPKSPAEQAGLQIGDIITAFNGQEINASAELPPLVGMTKIGDTATVKVLRQGSPKDIQLKIGSLPEEEPAIASGKEEPTGGETLKRLGLNAINLTPEMREQLEVPKNGVLVQGVTPGPAYDAGLRRGDVILRVQDQTVKDLNHFKDLVKNLPKGKSVAMLVQRRGSSLFLALKLKD</sequence>
<feature type="active site" description="Charge relay system" evidence="15">
    <location>
        <position position="142"/>
    </location>
</feature>
<comment type="similarity">
    <text evidence="4">Belongs to the peptidase S1C family.</text>
</comment>
<dbReference type="GO" id="GO:0042597">
    <property type="term" value="C:periplasmic space"/>
    <property type="evidence" value="ECO:0007669"/>
    <property type="project" value="UniProtKB-SubCell"/>
</dbReference>
<feature type="chain" id="PRO_5039584899" description="Probable periplasmic serine endoprotease DegP-like" evidence="17">
    <location>
        <begin position="26"/>
        <end position="474"/>
    </location>
</feature>
<dbReference type="FunFam" id="2.40.10.120:FF:000007">
    <property type="entry name" value="Periplasmic serine endoprotease DegP-like"/>
    <property type="match status" value="1"/>
</dbReference>
<evidence type="ECO:0000256" key="2">
    <source>
        <dbReference type="ARBA" id="ARBA00002610"/>
    </source>
</evidence>